<dbReference type="AlphaFoldDB" id="A0A2S8FUT2"/>
<sequence length="367" mass="40250">MTTETLKKTPLYNWHAANGGRMVDFTGWSMPVQYTSIIDEHNATRTAVGLFDVSHMARFRFDGPNALAFIDGLVTRKVADLRPGRIRYGLVCKEDGGILDDVLTYHLQDKSGQSYTWMVVNAGNREKIADWINTRLPEDVTFTDHTEQTAMIAVQGPRAMTLAQEIVEGDLSELKYYQGREATILSHPGLVSRTGYTGEDGVELTVPAANAIATWEALHVAAAEVGGHAVGLGARDTLRLEAAMPLYGHELSEEITPLQAGLGFAMSWDHEFIGKAALEAIDQASLPVRVGLMMQDRRVPREHYPLYSGDEQVGEVTSGSQSPTLAAPIAMGYVSPQFAVEGTLLDVDVRGKRHPAKVVPLPFYKRK</sequence>
<dbReference type="InterPro" id="IPR006222">
    <property type="entry name" value="GCVT_N"/>
</dbReference>
<evidence type="ECO:0000313" key="12">
    <source>
        <dbReference type="Proteomes" id="UP000238322"/>
    </source>
</evidence>
<dbReference type="FunFam" id="2.40.30.110:FF:000003">
    <property type="entry name" value="Aminomethyltransferase"/>
    <property type="match status" value="1"/>
</dbReference>
<keyword evidence="3 7" id="KW-0032">Aminotransferase</keyword>
<dbReference type="InterPro" id="IPR006223">
    <property type="entry name" value="GcvT"/>
</dbReference>
<dbReference type="InterPro" id="IPR029043">
    <property type="entry name" value="GcvT/YgfZ_C"/>
</dbReference>
<dbReference type="NCBIfam" id="NF001567">
    <property type="entry name" value="PRK00389.1"/>
    <property type="match status" value="1"/>
</dbReference>
<evidence type="ECO:0000259" key="10">
    <source>
        <dbReference type="Pfam" id="PF08669"/>
    </source>
</evidence>
<dbReference type="InterPro" id="IPR027266">
    <property type="entry name" value="TrmE/GcvT-like"/>
</dbReference>
<dbReference type="OrthoDB" id="9774591at2"/>
<dbReference type="GO" id="GO:0005960">
    <property type="term" value="C:glycine cleavage complex"/>
    <property type="evidence" value="ECO:0007669"/>
    <property type="project" value="InterPro"/>
</dbReference>
<comment type="catalytic activity">
    <reaction evidence="6 7">
        <text>N(6)-[(R)-S(8)-aminomethyldihydrolipoyl]-L-lysyl-[protein] + (6S)-5,6,7,8-tetrahydrofolate = N(6)-[(R)-dihydrolipoyl]-L-lysyl-[protein] + (6R)-5,10-methylene-5,6,7,8-tetrahydrofolate + NH4(+)</text>
        <dbReference type="Rhea" id="RHEA:16945"/>
        <dbReference type="Rhea" id="RHEA-COMP:10475"/>
        <dbReference type="Rhea" id="RHEA-COMP:10492"/>
        <dbReference type="ChEBI" id="CHEBI:15636"/>
        <dbReference type="ChEBI" id="CHEBI:28938"/>
        <dbReference type="ChEBI" id="CHEBI:57453"/>
        <dbReference type="ChEBI" id="CHEBI:83100"/>
        <dbReference type="ChEBI" id="CHEBI:83143"/>
        <dbReference type="EC" id="2.1.2.10"/>
    </reaction>
</comment>
<dbReference type="Proteomes" id="UP000238322">
    <property type="component" value="Unassembled WGS sequence"/>
</dbReference>
<dbReference type="InterPro" id="IPR013977">
    <property type="entry name" value="GcvT_C"/>
</dbReference>
<dbReference type="HAMAP" id="MF_00259">
    <property type="entry name" value="GcvT"/>
    <property type="match status" value="1"/>
</dbReference>
<evidence type="ECO:0000256" key="3">
    <source>
        <dbReference type="ARBA" id="ARBA00022576"/>
    </source>
</evidence>
<comment type="function">
    <text evidence="7">The glycine cleavage system catalyzes the degradation of glycine.</text>
</comment>
<dbReference type="PANTHER" id="PTHR43757">
    <property type="entry name" value="AMINOMETHYLTRANSFERASE"/>
    <property type="match status" value="1"/>
</dbReference>
<dbReference type="EC" id="2.1.2.10" evidence="2 7"/>
<evidence type="ECO:0000259" key="9">
    <source>
        <dbReference type="Pfam" id="PF01571"/>
    </source>
</evidence>
<dbReference type="SUPFAM" id="SSF101790">
    <property type="entry name" value="Aminomethyltransferase beta-barrel domain"/>
    <property type="match status" value="1"/>
</dbReference>
<dbReference type="SUPFAM" id="SSF103025">
    <property type="entry name" value="Folate-binding domain"/>
    <property type="match status" value="1"/>
</dbReference>
<dbReference type="GO" id="GO:0008483">
    <property type="term" value="F:transaminase activity"/>
    <property type="evidence" value="ECO:0007669"/>
    <property type="project" value="UniProtKB-KW"/>
</dbReference>
<dbReference type="FunFam" id="4.10.1250.10:FF:000001">
    <property type="entry name" value="Aminomethyltransferase"/>
    <property type="match status" value="1"/>
</dbReference>
<dbReference type="InterPro" id="IPR022903">
    <property type="entry name" value="GcvT_bac"/>
</dbReference>
<comment type="subunit">
    <text evidence="7">The glycine cleavage system is composed of four proteins: P, T, L and H.</text>
</comment>
<dbReference type="Gene3D" id="3.30.70.1400">
    <property type="entry name" value="Aminomethyltransferase beta-barrel domains"/>
    <property type="match status" value="1"/>
</dbReference>
<proteinExistence type="inferred from homology"/>
<dbReference type="Pfam" id="PF01571">
    <property type="entry name" value="GCV_T"/>
    <property type="match status" value="1"/>
</dbReference>
<keyword evidence="4 7" id="KW-0808">Transferase</keyword>
<dbReference type="GO" id="GO:0005829">
    <property type="term" value="C:cytosol"/>
    <property type="evidence" value="ECO:0007669"/>
    <property type="project" value="TreeGrafter"/>
</dbReference>
<gene>
    <name evidence="7 11" type="primary">gcvT</name>
    <name evidence="11" type="ORF">C5Y83_08425</name>
</gene>
<dbReference type="EMBL" id="PUHY01000006">
    <property type="protein sequence ID" value="PQO35946.1"/>
    <property type="molecule type" value="Genomic_DNA"/>
</dbReference>
<dbReference type="NCBIfam" id="TIGR00528">
    <property type="entry name" value="gcvT"/>
    <property type="match status" value="1"/>
</dbReference>
<dbReference type="RefSeq" id="WP_105329235.1">
    <property type="nucleotide sequence ID" value="NZ_PUHY01000006.1"/>
</dbReference>
<protein>
    <recommendedName>
        <fullName evidence="2 7">Aminomethyltransferase</fullName>
        <ecNumber evidence="2 7">2.1.2.10</ecNumber>
    </recommendedName>
    <alternativeName>
        <fullName evidence="5 7">Glycine cleavage system T protein</fullName>
    </alternativeName>
</protein>
<comment type="similarity">
    <text evidence="1 7">Belongs to the GcvT family.</text>
</comment>
<evidence type="ECO:0000256" key="4">
    <source>
        <dbReference type="ARBA" id="ARBA00022679"/>
    </source>
</evidence>
<feature type="domain" description="Aminomethyltransferase C-terminal" evidence="10">
    <location>
        <begin position="289"/>
        <end position="365"/>
    </location>
</feature>
<evidence type="ECO:0000256" key="5">
    <source>
        <dbReference type="ARBA" id="ARBA00031395"/>
    </source>
</evidence>
<evidence type="ECO:0000256" key="2">
    <source>
        <dbReference type="ARBA" id="ARBA00012616"/>
    </source>
</evidence>
<feature type="binding site" evidence="8">
    <location>
        <position position="203"/>
    </location>
    <ligand>
        <name>substrate</name>
    </ligand>
</feature>
<reference evidence="11 12" key="1">
    <citation type="submission" date="2018-02" db="EMBL/GenBank/DDBJ databases">
        <title>Comparative genomes isolates from brazilian mangrove.</title>
        <authorList>
            <person name="Araujo J.E."/>
            <person name="Taketani R.G."/>
            <person name="Silva M.C.P."/>
            <person name="Loureco M.V."/>
            <person name="Andreote F.D."/>
        </authorList>
    </citation>
    <scope>NUCLEOTIDE SEQUENCE [LARGE SCALE GENOMIC DNA]</scope>
    <source>
        <strain evidence="11 12">Hex-1 MGV</strain>
    </source>
</reference>
<evidence type="ECO:0000256" key="8">
    <source>
        <dbReference type="PIRSR" id="PIRSR006487-1"/>
    </source>
</evidence>
<dbReference type="GO" id="GO:0019464">
    <property type="term" value="P:glycine decarboxylation via glycine cleavage system"/>
    <property type="evidence" value="ECO:0007669"/>
    <property type="project" value="UniProtKB-UniRule"/>
</dbReference>
<dbReference type="Gene3D" id="2.40.30.110">
    <property type="entry name" value="Aminomethyltransferase beta-barrel domains"/>
    <property type="match status" value="1"/>
</dbReference>
<dbReference type="Gene3D" id="3.30.1360.120">
    <property type="entry name" value="Probable tRNA modification gtpase trme, domain 1"/>
    <property type="match status" value="1"/>
</dbReference>
<evidence type="ECO:0000256" key="6">
    <source>
        <dbReference type="ARBA" id="ARBA00047665"/>
    </source>
</evidence>
<dbReference type="PANTHER" id="PTHR43757:SF2">
    <property type="entry name" value="AMINOMETHYLTRANSFERASE, MITOCHONDRIAL"/>
    <property type="match status" value="1"/>
</dbReference>
<organism evidence="11 12">
    <name type="scientific">Blastopirellula marina</name>
    <dbReference type="NCBI Taxonomy" id="124"/>
    <lineage>
        <taxon>Bacteria</taxon>
        <taxon>Pseudomonadati</taxon>
        <taxon>Planctomycetota</taxon>
        <taxon>Planctomycetia</taxon>
        <taxon>Pirellulales</taxon>
        <taxon>Pirellulaceae</taxon>
        <taxon>Blastopirellula</taxon>
    </lineage>
</organism>
<name>A0A2S8FUT2_9BACT</name>
<dbReference type="Gene3D" id="4.10.1250.10">
    <property type="entry name" value="Aminomethyltransferase fragment"/>
    <property type="match status" value="1"/>
</dbReference>
<dbReference type="GO" id="GO:0004047">
    <property type="term" value="F:aminomethyltransferase activity"/>
    <property type="evidence" value="ECO:0007669"/>
    <property type="project" value="UniProtKB-UniRule"/>
</dbReference>
<evidence type="ECO:0000256" key="1">
    <source>
        <dbReference type="ARBA" id="ARBA00008609"/>
    </source>
</evidence>
<comment type="caution">
    <text evidence="11">The sequence shown here is derived from an EMBL/GenBank/DDBJ whole genome shotgun (WGS) entry which is preliminary data.</text>
</comment>
<accession>A0A2S8FUT2</accession>
<evidence type="ECO:0000313" key="11">
    <source>
        <dbReference type="EMBL" id="PQO35946.1"/>
    </source>
</evidence>
<feature type="domain" description="GCVT N-terminal" evidence="9">
    <location>
        <begin position="11"/>
        <end position="269"/>
    </location>
</feature>
<dbReference type="PIRSF" id="PIRSF006487">
    <property type="entry name" value="GcvT"/>
    <property type="match status" value="1"/>
</dbReference>
<evidence type="ECO:0000256" key="7">
    <source>
        <dbReference type="HAMAP-Rule" id="MF_00259"/>
    </source>
</evidence>
<dbReference type="Pfam" id="PF08669">
    <property type="entry name" value="GCV_T_C"/>
    <property type="match status" value="1"/>
</dbReference>
<dbReference type="InterPro" id="IPR028896">
    <property type="entry name" value="GcvT/YgfZ/DmdA"/>
</dbReference>